<dbReference type="Proteomes" id="UP000253664">
    <property type="component" value="Unassembled WGS sequence"/>
</dbReference>
<protein>
    <submittedName>
        <fullName evidence="1">Uncharacterized protein</fullName>
    </submittedName>
</protein>
<reference evidence="1 2" key="1">
    <citation type="journal article" date="2015" name="BMC Genomics">
        <title>Insights from the genome of Ophiocordyceps polyrhachis-furcata to pathogenicity and host specificity in insect fungi.</title>
        <authorList>
            <person name="Wichadakul D."/>
            <person name="Kobmoo N."/>
            <person name="Ingsriswang S."/>
            <person name="Tangphatsornruang S."/>
            <person name="Chantasingh D."/>
            <person name="Luangsa-ard J.J."/>
            <person name="Eurwilaichitr L."/>
        </authorList>
    </citation>
    <scope>NUCLEOTIDE SEQUENCE [LARGE SCALE GENOMIC DNA]</scope>
    <source>
        <strain evidence="1 2">BCC 54312</strain>
    </source>
</reference>
<feature type="non-terminal residue" evidence="1">
    <location>
        <position position="1"/>
    </location>
</feature>
<evidence type="ECO:0000313" key="2">
    <source>
        <dbReference type="Proteomes" id="UP000253664"/>
    </source>
</evidence>
<sequence>HTRGKHNGCVLFGVDFNNRESSERYWVARMMDGCERKGERGRCCESKHEFRLWDGTCSSLRMIGPVPATSRELLARRRSDEMNEGPLLYQMPDGGAILTSLGLQFLSSTA</sequence>
<evidence type="ECO:0000313" key="1">
    <source>
        <dbReference type="EMBL" id="RCI12628.1"/>
    </source>
</evidence>
<proteinExistence type="predicted"/>
<accession>A0A367LDX5</accession>
<dbReference type="AlphaFoldDB" id="A0A367LDX5"/>
<organism evidence="1 2">
    <name type="scientific">Ophiocordyceps polyrhachis-furcata BCC 54312</name>
    <dbReference type="NCBI Taxonomy" id="1330021"/>
    <lineage>
        <taxon>Eukaryota</taxon>
        <taxon>Fungi</taxon>
        <taxon>Dikarya</taxon>
        <taxon>Ascomycota</taxon>
        <taxon>Pezizomycotina</taxon>
        <taxon>Sordariomycetes</taxon>
        <taxon>Hypocreomycetidae</taxon>
        <taxon>Hypocreales</taxon>
        <taxon>Ophiocordycipitaceae</taxon>
        <taxon>Ophiocordyceps</taxon>
    </lineage>
</organism>
<dbReference type="OrthoDB" id="4916488at2759"/>
<dbReference type="EMBL" id="LKCN02000007">
    <property type="protein sequence ID" value="RCI12628.1"/>
    <property type="molecule type" value="Genomic_DNA"/>
</dbReference>
<keyword evidence="2" id="KW-1185">Reference proteome</keyword>
<comment type="caution">
    <text evidence="1">The sequence shown here is derived from an EMBL/GenBank/DDBJ whole genome shotgun (WGS) entry which is preliminary data.</text>
</comment>
<gene>
    <name evidence="1" type="ORF">L249_0738</name>
</gene>
<name>A0A367LDX5_9HYPO</name>